<evidence type="ECO:0000256" key="8">
    <source>
        <dbReference type="HAMAP-Rule" id="MF_01937"/>
    </source>
</evidence>
<dbReference type="EC" id="2.5.1.74" evidence="8"/>
<dbReference type="GO" id="GO:0046428">
    <property type="term" value="F:1,4-dihydroxy-2-naphthoate polyprenyltransferase activity"/>
    <property type="evidence" value="ECO:0007669"/>
    <property type="project" value="UniProtKB-UniRule"/>
</dbReference>
<feature type="transmembrane region" description="Helical" evidence="8">
    <location>
        <begin position="260"/>
        <end position="277"/>
    </location>
</feature>
<name>A0A8J3IMH0_9CHLR</name>
<dbReference type="InterPro" id="IPR000537">
    <property type="entry name" value="UbiA_prenyltransferase"/>
</dbReference>
<feature type="transmembrane region" description="Helical" evidence="8">
    <location>
        <begin position="330"/>
        <end position="349"/>
    </location>
</feature>
<comment type="pathway">
    <text evidence="8">Quinol/quinone metabolism; menaquinone biosynthesis; menaquinol from 1,4-dihydroxy-2-naphthoate: step 1/2.</text>
</comment>
<dbReference type="CDD" id="cd13962">
    <property type="entry name" value="PT_UbiA_UBIAD1"/>
    <property type="match status" value="1"/>
</dbReference>
<dbReference type="Gene3D" id="1.10.357.140">
    <property type="entry name" value="UbiA prenyltransferase"/>
    <property type="match status" value="1"/>
</dbReference>
<dbReference type="AlphaFoldDB" id="A0A8J3IMH0"/>
<evidence type="ECO:0000313" key="11">
    <source>
        <dbReference type="Proteomes" id="UP000597444"/>
    </source>
</evidence>
<keyword evidence="5 8" id="KW-0812">Transmembrane</keyword>
<dbReference type="RefSeq" id="WP_220204118.1">
    <property type="nucleotide sequence ID" value="NZ_BNJK01000001.1"/>
</dbReference>
<dbReference type="PANTHER" id="PTHR13929">
    <property type="entry name" value="1,4-DIHYDROXY-2-NAPHTHOATE OCTAPRENYLTRANSFERASE"/>
    <property type="match status" value="1"/>
</dbReference>
<evidence type="ECO:0000256" key="6">
    <source>
        <dbReference type="ARBA" id="ARBA00022989"/>
    </source>
</evidence>
<sequence length="399" mass="42509">MEDEKVENQEEIVSGPKTTSSTKIVMADAVQAEEVPTLPLGPMQAINALEPEVAVRSVASTPVVSMPEPLVVQPSEYHRGPGEWLQIWKEGVRPAYLSLPLMPVLLGGVLAWIPTMTTRNPFGTFHLASFIGTILAVLLLQIGANLLNDYYDYVHGIDTSNPLGPGGLIQQGLVKPTRVLAVSSVALALGAVLGLIVGWQGGPLVLLFGLIGLLCAYFYSAPRRALSSLALGELIGFIIYGPLITLGAYMVQTGSIGRNVLIYSIPLGLLAAAVIHANNMRDLESDAQANKRTIAALLGVDWGRAWFLALVLAAYIVILALGIPHGTVHLILITFWTLPGLTVIVSGILRTDASPGFHLVMQELLKLTTAFGLLLAAALLASALYPLLPVIPFHLLHLA</sequence>
<dbReference type="GO" id="GO:0005886">
    <property type="term" value="C:plasma membrane"/>
    <property type="evidence" value="ECO:0007669"/>
    <property type="project" value="UniProtKB-SubCell"/>
</dbReference>
<dbReference type="InterPro" id="IPR026046">
    <property type="entry name" value="UBIAD1"/>
</dbReference>
<dbReference type="Proteomes" id="UP000597444">
    <property type="component" value="Unassembled WGS sequence"/>
</dbReference>
<comment type="caution">
    <text evidence="10">The sequence shown here is derived from an EMBL/GenBank/DDBJ whole genome shotgun (WGS) entry which is preliminary data.</text>
</comment>
<keyword evidence="7 8" id="KW-0472">Membrane</keyword>
<feature type="transmembrane region" description="Helical" evidence="8">
    <location>
        <begin position="305"/>
        <end position="323"/>
    </location>
</feature>
<organism evidence="10 11">
    <name type="scientific">Reticulibacter mediterranei</name>
    <dbReference type="NCBI Taxonomy" id="2778369"/>
    <lineage>
        <taxon>Bacteria</taxon>
        <taxon>Bacillati</taxon>
        <taxon>Chloroflexota</taxon>
        <taxon>Ktedonobacteria</taxon>
        <taxon>Ktedonobacterales</taxon>
        <taxon>Reticulibacteraceae</taxon>
        <taxon>Reticulibacter</taxon>
    </lineage>
</organism>
<accession>A0A8J3IMH0</accession>
<keyword evidence="2 8" id="KW-0474">Menaquinone biosynthesis</keyword>
<feature type="transmembrane region" description="Helical" evidence="8">
    <location>
        <begin position="369"/>
        <end position="388"/>
    </location>
</feature>
<comment type="similarity">
    <text evidence="8">Belongs to the MenA family. Type 1 subfamily.</text>
</comment>
<feature type="transmembrane region" description="Helical" evidence="8">
    <location>
        <begin position="226"/>
        <end position="248"/>
    </location>
</feature>
<keyword evidence="4 8" id="KW-0808">Transferase</keyword>
<evidence type="ECO:0000256" key="1">
    <source>
        <dbReference type="ARBA" id="ARBA00004141"/>
    </source>
</evidence>
<reference evidence="10" key="1">
    <citation type="submission" date="2020-10" db="EMBL/GenBank/DDBJ databases">
        <title>Taxonomic study of unclassified bacteria belonging to the class Ktedonobacteria.</title>
        <authorList>
            <person name="Yabe S."/>
            <person name="Wang C.M."/>
            <person name="Zheng Y."/>
            <person name="Sakai Y."/>
            <person name="Cavaletti L."/>
            <person name="Monciardini P."/>
            <person name="Donadio S."/>
        </authorList>
    </citation>
    <scope>NUCLEOTIDE SEQUENCE</scope>
    <source>
        <strain evidence="10">ID150040</strain>
    </source>
</reference>
<dbReference type="EMBL" id="BNJK01000001">
    <property type="protein sequence ID" value="GHO93330.1"/>
    <property type="molecule type" value="Genomic_DNA"/>
</dbReference>
<protein>
    <recommendedName>
        <fullName evidence="8">1,4-dihydroxy-2-naphthoate octaprenyltransferase</fullName>
        <shortName evidence="8">DHNA-octaprenyltransferase</shortName>
        <ecNumber evidence="8">2.5.1.74</ecNumber>
    </recommendedName>
</protein>
<keyword evidence="11" id="KW-1185">Reference proteome</keyword>
<dbReference type="UniPathway" id="UPA00079">
    <property type="reaction ID" value="UER00168"/>
</dbReference>
<dbReference type="HAMAP" id="MF_01937">
    <property type="entry name" value="MenA_1"/>
    <property type="match status" value="1"/>
</dbReference>
<dbReference type="PANTHER" id="PTHR13929:SF0">
    <property type="entry name" value="UBIA PRENYLTRANSFERASE DOMAIN-CONTAINING PROTEIN 1"/>
    <property type="match status" value="1"/>
</dbReference>
<feature type="transmembrane region" description="Helical" evidence="8">
    <location>
        <begin position="95"/>
        <end position="113"/>
    </location>
</feature>
<feature type="transmembrane region" description="Helical" evidence="8">
    <location>
        <begin position="204"/>
        <end position="220"/>
    </location>
</feature>
<dbReference type="InterPro" id="IPR044878">
    <property type="entry name" value="UbiA_sf"/>
</dbReference>
<comment type="function">
    <text evidence="8">Conversion of 1,4-dihydroxy-2-naphthoate (DHNA) to demethylmenaquinone (DMK).</text>
</comment>
<feature type="transmembrane region" description="Helical" evidence="8">
    <location>
        <begin position="179"/>
        <end position="197"/>
    </location>
</feature>
<feature type="region of interest" description="Disordered" evidence="9">
    <location>
        <begin position="1"/>
        <end position="20"/>
    </location>
</feature>
<dbReference type="GO" id="GO:0009234">
    <property type="term" value="P:menaquinone biosynthetic process"/>
    <property type="evidence" value="ECO:0007669"/>
    <property type="project" value="UniProtKB-UniRule"/>
</dbReference>
<proteinExistence type="inferred from homology"/>
<dbReference type="GO" id="GO:0042371">
    <property type="term" value="P:vitamin K biosynthetic process"/>
    <property type="evidence" value="ECO:0007669"/>
    <property type="project" value="TreeGrafter"/>
</dbReference>
<evidence type="ECO:0000256" key="3">
    <source>
        <dbReference type="ARBA" id="ARBA00022475"/>
    </source>
</evidence>
<keyword evidence="3 8" id="KW-1003">Cell membrane</keyword>
<gene>
    <name evidence="8" type="primary">menA</name>
    <name evidence="10" type="ORF">KSF_033780</name>
</gene>
<dbReference type="Pfam" id="PF01040">
    <property type="entry name" value="UbiA"/>
    <property type="match status" value="1"/>
</dbReference>
<evidence type="ECO:0000313" key="10">
    <source>
        <dbReference type="EMBL" id="GHO93330.1"/>
    </source>
</evidence>
<evidence type="ECO:0000256" key="4">
    <source>
        <dbReference type="ARBA" id="ARBA00022679"/>
    </source>
</evidence>
<keyword evidence="6 8" id="KW-1133">Transmembrane helix</keyword>
<evidence type="ECO:0000256" key="7">
    <source>
        <dbReference type="ARBA" id="ARBA00023136"/>
    </source>
</evidence>
<evidence type="ECO:0000256" key="2">
    <source>
        <dbReference type="ARBA" id="ARBA00022428"/>
    </source>
</evidence>
<comment type="subcellular location">
    <subcellularLocation>
        <location evidence="8">Cell membrane</location>
        <topology evidence="8">Multi-pass membrane protein</topology>
    </subcellularLocation>
    <subcellularLocation>
        <location evidence="1">Membrane</location>
        <topology evidence="1">Multi-pass membrane protein</topology>
    </subcellularLocation>
</comment>
<evidence type="ECO:0000256" key="9">
    <source>
        <dbReference type="SAM" id="MobiDB-lite"/>
    </source>
</evidence>
<dbReference type="InterPro" id="IPR004657">
    <property type="entry name" value="MenA"/>
</dbReference>
<comment type="catalytic activity">
    <reaction evidence="8">
        <text>an all-trans-polyprenyl diphosphate + 1,4-dihydroxy-2-naphthoate + H(+) = a 2-demethylmenaquinol + CO2 + diphosphate</text>
        <dbReference type="Rhea" id="RHEA:26478"/>
        <dbReference type="Rhea" id="RHEA-COMP:9563"/>
        <dbReference type="Rhea" id="RHEA-COMP:9564"/>
        <dbReference type="ChEBI" id="CHEBI:11173"/>
        <dbReference type="ChEBI" id="CHEBI:15378"/>
        <dbReference type="ChEBI" id="CHEBI:16526"/>
        <dbReference type="ChEBI" id="CHEBI:33019"/>
        <dbReference type="ChEBI" id="CHEBI:55437"/>
        <dbReference type="ChEBI" id="CHEBI:58914"/>
        <dbReference type="EC" id="2.5.1.74"/>
    </reaction>
</comment>
<feature type="transmembrane region" description="Helical" evidence="8">
    <location>
        <begin position="125"/>
        <end position="144"/>
    </location>
</feature>
<evidence type="ECO:0000256" key="5">
    <source>
        <dbReference type="ARBA" id="ARBA00022692"/>
    </source>
</evidence>